<evidence type="ECO:0000313" key="3">
    <source>
        <dbReference type="Proteomes" id="UP001595660"/>
    </source>
</evidence>
<name>A0ABD5NGC8_9EURY</name>
<reference evidence="2 3" key="1">
    <citation type="journal article" date="2019" name="Int. J. Syst. Evol. Microbiol.">
        <title>The Global Catalogue of Microorganisms (GCM) 10K type strain sequencing project: providing services to taxonomists for standard genome sequencing and annotation.</title>
        <authorList>
            <consortium name="The Broad Institute Genomics Platform"/>
            <consortium name="The Broad Institute Genome Sequencing Center for Infectious Disease"/>
            <person name="Wu L."/>
            <person name="Ma J."/>
        </authorList>
    </citation>
    <scope>NUCLEOTIDE SEQUENCE [LARGE SCALE GENOMIC DNA]</scope>
    <source>
        <strain evidence="2 3">CGMCC 1.12562</strain>
    </source>
</reference>
<evidence type="ECO:0000313" key="2">
    <source>
        <dbReference type="EMBL" id="MFC3478100.1"/>
    </source>
</evidence>
<dbReference type="RefSeq" id="WP_232570783.1">
    <property type="nucleotide sequence ID" value="NZ_CP089466.1"/>
</dbReference>
<dbReference type="EMBL" id="JBHRWN010000002">
    <property type="protein sequence ID" value="MFC3478100.1"/>
    <property type="molecule type" value="Genomic_DNA"/>
</dbReference>
<dbReference type="AlphaFoldDB" id="A0ABD5NGC8"/>
<dbReference type="Proteomes" id="UP001595660">
    <property type="component" value="Unassembled WGS sequence"/>
</dbReference>
<feature type="transmembrane region" description="Helical" evidence="1">
    <location>
        <begin position="90"/>
        <end position="110"/>
    </location>
</feature>
<keyword evidence="3" id="KW-1185">Reference proteome</keyword>
<comment type="caution">
    <text evidence="2">The sequence shown here is derived from an EMBL/GenBank/DDBJ whole genome shotgun (WGS) entry which is preliminary data.</text>
</comment>
<keyword evidence="1" id="KW-1133">Transmembrane helix</keyword>
<proteinExistence type="predicted"/>
<organism evidence="2 3">
    <name type="scientific">Halobacterium litoreum</name>
    <dbReference type="NCBI Taxonomy" id="2039234"/>
    <lineage>
        <taxon>Archaea</taxon>
        <taxon>Methanobacteriati</taxon>
        <taxon>Methanobacteriota</taxon>
        <taxon>Stenosarchaea group</taxon>
        <taxon>Halobacteria</taxon>
        <taxon>Halobacteriales</taxon>
        <taxon>Halobacteriaceae</taxon>
        <taxon>Halobacterium</taxon>
    </lineage>
</organism>
<protein>
    <recommendedName>
        <fullName evidence="4">SPW repeat-containing protein</fullName>
    </recommendedName>
</protein>
<evidence type="ECO:0000256" key="1">
    <source>
        <dbReference type="SAM" id="Phobius"/>
    </source>
</evidence>
<sequence length="122" mass="11832">MSDASAGRRWTTVAAVILGFAGAGMAAPPDPITQVVFLPVVAAAALPACVWVAVRAPGGSDGSGFAVFVVAAAVVGGAAVEAASLVPFDFAGLLSLVAFVGGVYLAAAAARKRFGAERTAGA</sequence>
<feature type="transmembrane region" description="Helical" evidence="1">
    <location>
        <begin position="66"/>
        <end position="84"/>
    </location>
</feature>
<keyword evidence="1" id="KW-0472">Membrane</keyword>
<feature type="transmembrane region" description="Helical" evidence="1">
    <location>
        <begin position="36"/>
        <end position="54"/>
    </location>
</feature>
<dbReference type="GeneID" id="69118898"/>
<accession>A0ABD5NGC8</accession>
<evidence type="ECO:0008006" key="4">
    <source>
        <dbReference type="Google" id="ProtNLM"/>
    </source>
</evidence>
<keyword evidence="1" id="KW-0812">Transmembrane</keyword>
<gene>
    <name evidence="2" type="ORF">ACFOKC_10235</name>
</gene>